<keyword evidence="1" id="KW-0802">TPR repeat</keyword>
<comment type="caution">
    <text evidence="2">The sequence shown here is derived from an EMBL/GenBank/DDBJ whole genome shotgun (WGS) entry which is preliminary data.</text>
</comment>
<dbReference type="Gene3D" id="1.25.40.10">
    <property type="entry name" value="Tetratricopeptide repeat domain"/>
    <property type="match status" value="1"/>
</dbReference>
<dbReference type="SMART" id="SM00028">
    <property type="entry name" value="TPR"/>
    <property type="match status" value="1"/>
</dbReference>
<dbReference type="EMBL" id="VHIF01000001">
    <property type="protein sequence ID" value="TQO36721.1"/>
    <property type="molecule type" value="Genomic_DNA"/>
</dbReference>
<protein>
    <submittedName>
        <fullName evidence="2">Tetratricopeptide repeat protein</fullName>
    </submittedName>
</protein>
<keyword evidence="3" id="KW-1185">Reference proteome</keyword>
<gene>
    <name evidence="2" type="ORF">GQ41_1306</name>
</gene>
<evidence type="ECO:0000313" key="2">
    <source>
        <dbReference type="EMBL" id="TQO36721.1"/>
    </source>
</evidence>
<dbReference type="InterPro" id="IPR011990">
    <property type="entry name" value="TPR-like_helical_dom_sf"/>
</dbReference>
<dbReference type="InterPro" id="IPR019734">
    <property type="entry name" value="TPR_rpt"/>
</dbReference>
<feature type="repeat" description="TPR" evidence="1">
    <location>
        <begin position="71"/>
        <end position="104"/>
    </location>
</feature>
<evidence type="ECO:0000256" key="1">
    <source>
        <dbReference type="PROSITE-ProRule" id="PRU00339"/>
    </source>
</evidence>
<organism evidence="2 3">
    <name type="scientific">Arenibacter algicola</name>
    <dbReference type="NCBI Taxonomy" id="616991"/>
    <lineage>
        <taxon>Bacteria</taxon>
        <taxon>Pseudomonadati</taxon>
        <taxon>Bacteroidota</taxon>
        <taxon>Flavobacteriia</taxon>
        <taxon>Flavobacteriales</taxon>
        <taxon>Flavobacteriaceae</taxon>
        <taxon>Arenibacter</taxon>
    </lineage>
</organism>
<dbReference type="PROSITE" id="PS50005">
    <property type="entry name" value="TPR"/>
    <property type="match status" value="1"/>
</dbReference>
<dbReference type="RefSeq" id="WP_142188842.1">
    <property type="nucleotide sequence ID" value="NZ_VHIF01000001.1"/>
</dbReference>
<reference evidence="2 3" key="1">
    <citation type="submission" date="2019-06" db="EMBL/GenBank/DDBJ databases">
        <title>A large-scale integrated study on North Sea by COGITO (Coastal Microbe Genomic &amp; Taxonomic Observatory).</title>
        <authorList>
            <person name="Teeling H."/>
        </authorList>
    </citation>
    <scope>NUCLEOTIDE SEQUENCE [LARGE SCALE GENOMIC DNA]</scope>
    <source>
        <strain evidence="2 3">MAR_2009_79</strain>
    </source>
</reference>
<proteinExistence type="predicted"/>
<sequence length="209" mass="24615">MDWYRHKTWTKADEEFFFVKFSRARKNGRAQYLKIQAIELVETKNKELLEVAEGLLNKMLTEYPENKIDKSTALHKLGDIYKAREEYEKAIDYYNQSIEFEKSYPNVRSNSYLDFSELIVKTNKTELFDYVESVLEAELPNQLFPLSKYKMYSILSVINNRNGNNQKASEYADLADENVNAETSGLHYHKDLGLVKNRVSWIDKLVKKK</sequence>
<dbReference type="Proteomes" id="UP000315363">
    <property type="component" value="Unassembled WGS sequence"/>
</dbReference>
<dbReference type="SUPFAM" id="SSF48452">
    <property type="entry name" value="TPR-like"/>
    <property type="match status" value="1"/>
</dbReference>
<accession>A0ABY3A858</accession>
<evidence type="ECO:0000313" key="3">
    <source>
        <dbReference type="Proteomes" id="UP000315363"/>
    </source>
</evidence>
<name>A0ABY3A858_9FLAO</name>